<proteinExistence type="predicted"/>
<dbReference type="SUPFAM" id="SSF100895">
    <property type="entry name" value="Kazal-type serine protease inhibitors"/>
    <property type="match status" value="1"/>
</dbReference>
<sequence length="81" mass="8877">MKTKSFIIALFALLMMSFQCEEQNPADEVLADCIDPELIRKDMACLMIYDPVCGCDGKTYGNSCLAGISGVKSFEKGECPK</sequence>
<evidence type="ECO:0000259" key="2">
    <source>
        <dbReference type="PROSITE" id="PS51465"/>
    </source>
</evidence>
<feature type="chain" id="PRO_5004087831" description="Kazal-like domain-containing protein" evidence="1">
    <location>
        <begin position="23"/>
        <end position="81"/>
    </location>
</feature>
<evidence type="ECO:0000256" key="1">
    <source>
        <dbReference type="SAM" id="SignalP"/>
    </source>
</evidence>
<dbReference type="PROSITE" id="PS51465">
    <property type="entry name" value="KAZAL_2"/>
    <property type="match status" value="1"/>
</dbReference>
<reference evidence="3" key="1">
    <citation type="submission" date="2013-01" db="EMBL/GenBank/DDBJ databases">
        <title>Genome assembly of Mariniradius saccharolyticus AK6.</title>
        <authorList>
            <person name="Vaidya B."/>
            <person name="Khatri I."/>
            <person name="Tanuku N.R.S."/>
            <person name="Subramanian S."/>
            <person name="Pinnaka A."/>
        </authorList>
    </citation>
    <scope>NUCLEOTIDE SEQUENCE [LARGE SCALE GENOMIC DNA]</scope>
    <source>
        <strain evidence="3">AK6</strain>
    </source>
</reference>
<dbReference type="eggNOG" id="ENOG5032ZCX">
    <property type="taxonomic scope" value="Bacteria"/>
</dbReference>
<accession>M7X628</accession>
<dbReference type="InterPro" id="IPR036058">
    <property type="entry name" value="Kazal_dom_sf"/>
</dbReference>
<protein>
    <recommendedName>
        <fullName evidence="2">Kazal-like domain-containing protein</fullName>
    </recommendedName>
</protein>
<dbReference type="OrthoDB" id="9800302at2"/>
<comment type="caution">
    <text evidence="3">The sequence shown here is derived from an EMBL/GenBank/DDBJ whole genome shotgun (WGS) entry which is preliminary data.</text>
</comment>
<dbReference type="CDD" id="cd00104">
    <property type="entry name" value="KAZAL_FS"/>
    <property type="match status" value="1"/>
</dbReference>
<evidence type="ECO:0000313" key="4">
    <source>
        <dbReference type="Proteomes" id="UP000010953"/>
    </source>
</evidence>
<feature type="signal peptide" evidence="1">
    <location>
        <begin position="1"/>
        <end position="22"/>
    </location>
</feature>
<keyword evidence="1" id="KW-0732">Signal</keyword>
<dbReference type="EMBL" id="AMZY02000011">
    <property type="protein sequence ID" value="EMS32870.1"/>
    <property type="molecule type" value="Genomic_DNA"/>
</dbReference>
<dbReference type="STRING" id="1239962.C943_00876"/>
<gene>
    <name evidence="3" type="ORF">C943_00876</name>
</gene>
<name>M7X628_9BACT</name>
<dbReference type="InParanoid" id="M7X628"/>
<dbReference type="Proteomes" id="UP000010953">
    <property type="component" value="Unassembled WGS sequence"/>
</dbReference>
<feature type="domain" description="Kazal-like" evidence="2">
    <location>
        <begin position="27"/>
        <end position="81"/>
    </location>
</feature>
<dbReference type="Gene3D" id="3.30.60.30">
    <property type="match status" value="1"/>
</dbReference>
<dbReference type="AlphaFoldDB" id="M7X628"/>
<evidence type="ECO:0000313" key="3">
    <source>
        <dbReference type="EMBL" id="EMS32870.1"/>
    </source>
</evidence>
<organism evidence="3 4">
    <name type="scientific">Mariniradius saccharolyticus AK6</name>
    <dbReference type="NCBI Taxonomy" id="1239962"/>
    <lineage>
        <taxon>Bacteria</taxon>
        <taxon>Pseudomonadati</taxon>
        <taxon>Bacteroidota</taxon>
        <taxon>Cytophagia</taxon>
        <taxon>Cytophagales</taxon>
        <taxon>Cyclobacteriaceae</taxon>
        <taxon>Mariniradius</taxon>
    </lineage>
</organism>
<dbReference type="Pfam" id="PF00050">
    <property type="entry name" value="Kazal_1"/>
    <property type="match status" value="1"/>
</dbReference>
<dbReference type="RefSeq" id="WP_008628168.1">
    <property type="nucleotide sequence ID" value="NZ_AMZY02000011.1"/>
</dbReference>
<dbReference type="InterPro" id="IPR002350">
    <property type="entry name" value="Kazal_dom"/>
</dbReference>
<keyword evidence="4" id="KW-1185">Reference proteome</keyword>